<evidence type="ECO:0000313" key="5">
    <source>
        <dbReference type="Proteomes" id="UP001344251"/>
    </source>
</evidence>
<dbReference type="Pfam" id="PF23493">
    <property type="entry name" value="CysS_C"/>
    <property type="match status" value="1"/>
</dbReference>
<accession>A0ABZ1FR94</accession>
<dbReference type="Proteomes" id="UP001344251">
    <property type="component" value="Chromosome"/>
</dbReference>
<dbReference type="InterPro" id="IPR057798">
    <property type="entry name" value="PH_YqeB"/>
</dbReference>
<organism evidence="4 5">
    <name type="scientific">Streptomyces decoyicus</name>
    <dbReference type="NCBI Taxonomy" id="249567"/>
    <lineage>
        <taxon>Bacteria</taxon>
        <taxon>Bacillati</taxon>
        <taxon>Actinomycetota</taxon>
        <taxon>Actinomycetes</taxon>
        <taxon>Kitasatosporales</taxon>
        <taxon>Streptomycetaceae</taxon>
        <taxon>Streptomyces</taxon>
    </lineage>
</organism>
<name>A0ABZ1FR94_9ACTN</name>
<dbReference type="RefSeq" id="WP_326622159.1">
    <property type="nucleotide sequence ID" value="NZ_CP109106.1"/>
</dbReference>
<evidence type="ECO:0000313" key="4">
    <source>
        <dbReference type="EMBL" id="WSB72512.1"/>
    </source>
</evidence>
<dbReference type="Pfam" id="PF23494">
    <property type="entry name" value="bPH_10"/>
    <property type="match status" value="1"/>
</dbReference>
<sequence length="242" mass="26313">MDMSKSVENRSKSVGRDPRVNHRTALGRSAWGTACVYIVCVLMGAGAGWLVGFLADWLVTLPWAPLQGPARLLASAPGPVLPAAGSVAGLAVGFVVQHEELAIRLTDECVVLTRKGRNQTFRRDAIATACRDGKHLVLLGHDGGELAREECEVDGGRLADAFTEHGYGWAPADPHKGEFRRWVPDAPELPDAANAFLKARQAALEKKGPSDDDVRELRAELARLGVVVRDEKRRQYWRTCGS</sequence>
<evidence type="ECO:0008006" key="6">
    <source>
        <dbReference type="Google" id="ProtNLM"/>
    </source>
</evidence>
<proteinExistence type="predicted"/>
<evidence type="ECO:0000256" key="1">
    <source>
        <dbReference type="SAM" id="Phobius"/>
    </source>
</evidence>
<feature type="domain" description="YqeB PH" evidence="3">
    <location>
        <begin position="24"/>
        <end position="170"/>
    </location>
</feature>
<feature type="domain" description="Cysteinyl-tRNA ligase anticodon binding" evidence="2">
    <location>
        <begin position="187"/>
        <end position="238"/>
    </location>
</feature>
<keyword evidence="1" id="KW-1133">Transmembrane helix</keyword>
<keyword evidence="1" id="KW-0812">Transmembrane</keyword>
<keyword evidence="5" id="KW-1185">Reference proteome</keyword>
<evidence type="ECO:0000259" key="3">
    <source>
        <dbReference type="Pfam" id="PF23494"/>
    </source>
</evidence>
<protein>
    <recommendedName>
        <fullName evidence="6">Lipoprotein</fullName>
    </recommendedName>
</protein>
<reference evidence="4 5" key="1">
    <citation type="submission" date="2022-10" db="EMBL/GenBank/DDBJ databases">
        <title>The complete genomes of actinobacterial strains from the NBC collection.</title>
        <authorList>
            <person name="Joergensen T.S."/>
            <person name="Alvarez Arevalo M."/>
            <person name="Sterndorff E.B."/>
            <person name="Faurdal D."/>
            <person name="Vuksanovic O."/>
            <person name="Mourched A.-S."/>
            <person name="Charusanti P."/>
            <person name="Shaw S."/>
            <person name="Blin K."/>
            <person name="Weber T."/>
        </authorList>
    </citation>
    <scope>NUCLEOTIDE SEQUENCE [LARGE SCALE GENOMIC DNA]</scope>
    <source>
        <strain evidence="4 5">NBC 01774</strain>
    </source>
</reference>
<feature type="transmembrane region" description="Helical" evidence="1">
    <location>
        <begin position="72"/>
        <end position="96"/>
    </location>
</feature>
<keyword evidence="1" id="KW-0472">Membrane</keyword>
<gene>
    <name evidence="4" type="ORF">OG863_33695</name>
</gene>
<evidence type="ECO:0000259" key="2">
    <source>
        <dbReference type="Pfam" id="PF23493"/>
    </source>
</evidence>
<dbReference type="EMBL" id="CP109106">
    <property type="protein sequence ID" value="WSB72512.1"/>
    <property type="molecule type" value="Genomic_DNA"/>
</dbReference>
<dbReference type="InterPro" id="IPR056411">
    <property type="entry name" value="CysS_C"/>
</dbReference>
<feature type="transmembrane region" description="Helical" evidence="1">
    <location>
        <begin position="29"/>
        <end position="52"/>
    </location>
</feature>